<dbReference type="AlphaFoldDB" id="A0A7Y6F5I2"/>
<comment type="caution">
    <text evidence="1">The sequence shown here is derived from an EMBL/GenBank/DDBJ whole genome shotgun (WGS) entry which is preliminary data.</text>
</comment>
<gene>
    <name evidence="1" type="ORF">G6W59_28950</name>
</gene>
<protein>
    <submittedName>
        <fullName evidence="1">Uncharacterized protein</fullName>
    </submittedName>
</protein>
<name>A0A7Y6F5I2_9ACTN</name>
<proteinExistence type="predicted"/>
<accession>A0A7Y6F5I2</accession>
<dbReference type="EMBL" id="JAANNT010000043">
    <property type="protein sequence ID" value="NUV32264.1"/>
    <property type="molecule type" value="Genomic_DNA"/>
</dbReference>
<dbReference type="Proteomes" id="UP000540128">
    <property type="component" value="Unassembled WGS sequence"/>
</dbReference>
<evidence type="ECO:0000313" key="1">
    <source>
        <dbReference type="EMBL" id="NUV32264.1"/>
    </source>
</evidence>
<organism evidence="1 2">
    <name type="scientific">Streptomyces odorifer</name>
    <dbReference type="NCBI Taxonomy" id="53450"/>
    <lineage>
        <taxon>Bacteria</taxon>
        <taxon>Bacillati</taxon>
        <taxon>Actinomycetota</taxon>
        <taxon>Actinomycetes</taxon>
        <taxon>Kitasatosporales</taxon>
        <taxon>Streptomycetaceae</taxon>
        <taxon>Streptomyces</taxon>
        <taxon>Streptomyces albidoflavus group</taxon>
    </lineage>
</organism>
<reference evidence="1 2" key="1">
    <citation type="submission" date="2020-03" db="EMBL/GenBank/DDBJ databases">
        <title>Complete genome sequence of sixteen Streptomyces strains facilitates identification of candidate genes involved in plant growth-promotion in grain legumes and cereals.</title>
        <authorList>
            <person name="Gopalakrishnan S."/>
            <person name="Thakur V."/>
            <person name="Saxena R."/>
            <person name="Vadlamudi S."/>
            <person name="Purohit S."/>
            <person name="Kumar V."/>
            <person name="Rathore A."/>
            <person name="Chitikineni A."/>
            <person name="Varshney R.K."/>
        </authorList>
    </citation>
    <scope>NUCLEOTIDE SEQUENCE [LARGE SCALE GENOMIC DNA]</scope>
    <source>
        <strain evidence="1 2">KAI-180</strain>
    </source>
</reference>
<dbReference type="Pfam" id="PF20218">
    <property type="entry name" value="DUF6578"/>
    <property type="match status" value="1"/>
</dbReference>
<keyword evidence="2" id="KW-1185">Reference proteome</keyword>
<sequence length="127" mass="13392">MTVTIWIDGWQTQCCGESFRPGGVVEWQVVEADAEDHADVVGAGRAAEIDFREERHGGAGEEGASIRVKAEAVVEVHCRYEVAGDGVGYPVPGSTELVSVERADGWAAERPGATFCGYLVAAEPVAG</sequence>
<dbReference type="InterPro" id="IPR046485">
    <property type="entry name" value="DUF6578"/>
</dbReference>
<dbReference type="RefSeq" id="WP_175458236.1">
    <property type="nucleotide sequence ID" value="NZ_JAANNT010000043.1"/>
</dbReference>
<evidence type="ECO:0000313" key="2">
    <source>
        <dbReference type="Proteomes" id="UP000540128"/>
    </source>
</evidence>